<gene>
    <name evidence="2" type="ORF">Ga0074812_13012</name>
</gene>
<dbReference type="InterPro" id="IPR023213">
    <property type="entry name" value="CAT-like_dom_sf"/>
</dbReference>
<feature type="domain" description="Condensation" evidence="1">
    <location>
        <begin position="6"/>
        <end position="336"/>
    </location>
</feature>
<dbReference type="GO" id="GO:0008610">
    <property type="term" value="P:lipid biosynthetic process"/>
    <property type="evidence" value="ECO:0007669"/>
    <property type="project" value="UniProtKB-ARBA"/>
</dbReference>
<protein>
    <submittedName>
        <fullName evidence="2">Condensation domain-containing protein</fullName>
    </submittedName>
</protein>
<evidence type="ECO:0000313" key="3">
    <source>
        <dbReference type="Proteomes" id="UP000198802"/>
    </source>
</evidence>
<sequence>MRTAAVPVTHSQASLYFAEAMCPEEGAYNMAFAIDVEGPVPDAGLVAAAHRAYRAIPALRLRLGIDDVSGEIVSWFHDQLPDVEVVDLDGAGPDAVADAVDAATRRAIDIDEGGLARFGVLRTGRAAATLAVVFHHLVADGLCHMPFAERLARCVVGDLPEDDGRDYVGLVRRIRERETRAAAELRGVSFARLPEDLLARTRLPCRRDGAVSRGGRTVVIVDAGTTRGLRELARRLETSLFKVLIGAVHHALPADDDGGASVVCTAASQRPAGGEADSLIGCFINEVPLPAARYGSDTVADIVLREGAGWHADLRRRDFPFAELARRADPAGTSAARLDSVMVGYRKLPRTMRWTGAGVTCRAVLEQPFPTPKTEISLRFLDRGDTLECEVQWGRGLVETAGAAFADELGRSLAGAGAGAAAGAAAGAGAGAAMVAEVAK</sequence>
<accession>A0A0S4QVH8</accession>
<dbReference type="Pfam" id="PF00668">
    <property type="entry name" value="Condensation"/>
    <property type="match status" value="1"/>
</dbReference>
<dbReference type="RefSeq" id="WP_091283848.1">
    <property type="nucleotide sequence ID" value="NZ_FAOZ01000030.1"/>
</dbReference>
<dbReference type="Gene3D" id="3.30.559.10">
    <property type="entry name" value="Chloramphenicol acetyltransferase-like domain"/>
    <property type="match status" value="1"/>
</dbReference>
<dbReference type="Proteomes" id="UP000198802">
    <property type="component" value="Unassembled WGS sequence"/>
</dbReference>
<evidence type="ECO:0000313" key="2">
    <source>
        <dbReference type="EMBL" id="CUU59632.1"/>
    </source>
</evidence>
<dbReference type="GO" id="GO:0003824">
    <property type="term" value="F:catalytic activity"/>
    <property type="evidence" value="ECO:0007669"/>
    <property type="project" value="InterPro"/>
</dbReference>
<organism evidence="2 3">
    <name type="scientific">Parafrankia irregularis</name>
    <dbReference type="NCBI Taxonomy" id="795642"/>
    <lineage>
        <taxon>Bacteria</taxon>
        <taxon>Bacillati</taxon>
        <taxon>Actinomycetota</taxon>
        <taxon>Actinomycetes</taxon>
        <taxon>Frankiales</taxon>
        <taxon>Frankiaceae</taxon>
        <taxon>Parafrankia</taxon>
    </lineage>
</organism>
<dbReference type="InterPro" id="IPR001242">
    <property type="entry name" value="Condensation_dom"/>
</dbReference>
<dbReference type="EMBL" id="FAOZ01000030">
    <property type="protein sequence ID" value="CUU59632.1"/>
    <property type="molecule type" value="Genomic_DNA"/>
</dbReference>
<dbReference type="AlphaFoldDB" id="A0A0S4QVH8"/>
<dbReference type="SUPFAM" id="SSF52777">
    <property type="entry name" value="CoA-dependent acyltransferases"/>
    <property type="match status" value="2"/>
</dbReference>
<proteinExistence type="predicted"/>
<keyword evidence="3" id="KW-1185">Reference proteome</keyword>
<evidence type="ECO:0000259" key="1">
    <source>
        <dbReference type="Pfam" id="PF00668"/>
    </source>
</evidence>
<reference evidence="3" key="1">
    <citation type="submission" date="2015-11" db="EMBL/GenBank/DDBJ databases">
        <authorList>
            <person name="Varghese N."/>
        </authorList>
    </citation>
    <scope>NUCLEOTIDE SEQUENCE [LARGE SCALE GENOMIC DNA]</scope>
    <source>
        <strain evidence="3">DSM 45899</strain>
    </source>
</reference>
<name>A0A0S4QVH8_9ACTN</name>
<dbReference type="Gene3D" id="3.30.559.30">
    <property type="entry name" value="Nonribosomal peptide synthetase, condensation domain"/>
    <property type="match status" value="1"/>
</dbReference>